<dbReference type="InterPro" id="IPR038299">
    <property type="entry name" value="DAO_C_sf"/>
</dbReference>
<dbReference type="Proteomes" id="UP000324159">
    <property type="component" value="Unassembled WGS sequence"/>
</dbReference>
<evidence type="ECO:0000256" key="2">
    <source>
        <dbReference type="ARBA" id="ARBA00007330"/>
    </source>
</evidence>
<dbReference type="RefSeq" id="WP_187426650.1">
    <property type="nucleotide sequence ID" value="NZ_VNIB01000003.1"/>
</dbReference>
<evidence type="ECO:0000313" key="9">
    <source>
        <dbReference type="Proteomes" id="UP000324159"/>
    </source>
</evidence>
<comment type="caution">
    <text evidence="8">The sequence shown here is derived from an EMBL/GenBank/DDBJ whole genome shotgun (WGS) entry which is preliminary data.</text>
</comment>
<comment type="similarity">
    <text evidence="2">Belongs to the FAD-dependent glycerol-3-phosphate dehydrogenase family.</text>
</comment>
<reference evidence="8 9" key="1">
    <citation type="submission" date="2019-07" db="EMBL/GenBank/DDBJ databases">
        <title>Genomic Encyclopedia of Type Strains, Phase IV (KMG-IV): sequencing the most valuable type-strain genomes for metagenomic binning, comparative biology and taxonomic classification.</title>
        <authorList>
            <person name="Goeker M."/>
        </authorList>
    </citation>
    <scope>NUCLEOTIDE SEQUENCE [LARGE SCALE GENOMIC DNA]</scope>
    <source>
        <strain evidence="8 9">SS015</strain>
    </source>
</reference>
<dbReference type="Gene3D" id="3.50.50.60">
    <property type="entry name" value="FAD/NAD(P)-binding domain"/>
    <property type="match status" value="1"/>
</dbReference>
<sequence length="545" mass="60106">MPVDRAEKLHRLQHQSFDVLIIGGGITGAGIARELALRGLKVALVDKGDFAGGTSSRSTKLIHAGLRYLEGGRLGLVHESCRERRLLQKLAPHLVRPLPFLIPGYRGDRRPFWMIRAGLTLYDLLALGQNARRHQLCAPGELAEAEPCLKQEGLVGAARYWDCRMDDARLCLENILAAENLGAVCLNHVAVEGLIRRGSRIGAAAVRDLESGRQTEVAARMVVNAAGPWLDRVRRLAGLTAPSLRPTRGTHILVPRINRREEAFYLSSGRDDRLFFVIPWGEMSLIGTTDVDFDRSPDLVSPVPEDITYLIEESNRRLRDCRLRQQDVIAAFAGLRPLVRDGDGPASRVSREYRILQEIDGLLSVAGGKYTTYRALAARVGRLVCRHLGWHGKDGLSARVPLPGGAVGDFAEFRTRWTSRLQRLGLGPEQAAPLVDRYGARVTRLEELLLTDTGLCRPLADDSPLLTGEVVFAARFEAARTPGDILRRRTTRALEPGQGLADLEATCRLLAAELGVGPDTVEQWKTDYLSREICSLPTDTGETDR</sequence>
<accession>A0A5D3WLI0</accession>
<dbReference type="PRINTS" id="PR01001">
    <property type="entry name" value="FADG3PDH"/>
</dbReference>
<dbReference type="PANTHER" id="PTHR11985">
    <property type="entry name" value="GLYCEROL-3-PHOSPHATE DEHYDROGENASE"/>
    <property type="match status" value="1"/>
</dbReference>
<protein>
    <submittedName>
        <fullName evidence="8">Glycerol-3-phosphate dehydrogenase</fullName>
    </submittedName>
</protein>
<dbReference type="Pfam" id="PF01266">
    <property type="entry name" value="DAO"/>
    <property type="match status" value="1"/>
</dbReference>
<dbReference type="SUPFAM" id="SSF51905">
    <property type="entry name" value="FAD/NAD(P)-binding domain"/>
    <property type="match status" value="1"/>
</dbReference>
<evidence type="ECO:0000256" key="4">
    <source>
        <dbReference type="ARBA" id="ARBA00022827"/>
    </source>
</evidence>
<evidence type="ECO:0000256" key="1">
    <source>
        <dbReference type="ARBA" id="ARBA00001974"/>
    </source>
</evidence>
<dbReference type="InterPro" id="IPR000447">
    <property type="entry name" value="G3P_DH_FAD-dep"/>
</dbReference>
<evidence type="ECO:0000313" key="8">
    <source>
        <dbReference type="EMBL" id="TYO99297.1"/>
    </source>
</evidence>
<dbReference type="Pfam" id="PF16901">
    <property type="entry name" value="DAO_C"/>
    <property type="match status" value="1"/>
</dbReference>
<keyword evidence="4" id="KW-0274">FAD</keyword>
<keyword evidence="9" id="KW-1185">Reference proteome</keyword>
<dbReference type="Gene3D" id="3.30.9.10">
    <property type="entry name" value="D-Amino Acid Oxidase, subunit A, domain 2"/>
    <property type="match status" value="1"/>
</dbReference>
<feature type="domain" description="FAD dependent oxidoreductase" evidence="6">
    <location>
        <begin position="18"/>
        <end position="373"/>
    </location>
</feature>
<evidence type="ECO:0000256" key="3">
    <source>
        <dbReference type="ARBA" id="ARBA00022630"/>
    </source>
</evidence>
<dbReference type="EMBL" id="VNIB01000003">
    <property type="protein sequence ID" value="TYO99297.1"/>
    <property type="molecule type" value="Genomic_DNA"/>
</dbReference>
<feature type="domain" description="Alpha-glycerophosphate oxidase C-terminal" evidence="7">
    <location>
        <begin position="398"/>
        <end position="517"/>
    </location>
</feature>
<evidence type="ECO:0000256" key="5">
    <source>
        <dbReference type="ARBA" id="ARBA00023002"/>
    </source>
</evidence>
<dbReference type="AlphaFoldDB" id="A0A5D3WLI0"/>
<comment type="cofactor">
    <cofactor evidence="1">
        <name>FAD</name>
        <dbReference type="ChEBI" id="CHEBI:57692"/>
    </cofactor>
</comment>
<dbReference type="Gene3D" id="1.10.8.870">
    <property type="entry name" value="Alpha-glycerophosphate oxidase, cap domain"/>
    <property type="match status" value="1"/>
</dbReference>
<organism evidence="8 9">
    <name type="scientific">Geothermobacter ehrlichii</name>
    <dbReference type="NCBI Taxonomy" id="213224"/>
    <lineage>
        <taxon>Bacteria</taxon>
        <taxon>Pseudomonadati</taxon>
        <taxon>Thermodesulfobacteriota</taxon>
        <taxon>Desulfuromonadia</taxon>
        <taxon>Desulfuromonadales</taxon>
        <taxon>Geothermobacteraceae</taxon>
        <taxon>Geothermobacter</taxon>
    </lineage>
</organism>
<gene>
    <name evidence="8" type="ORF">EDC39_103143</name>
</gene>
<keyword evidence="3" id="KW-0285">Flavoprotein</keyword>
<dbReference type="InterPro" id="IPR031656">
    <property type="entry name" value="DAO_C"/>
</dbReference>
<name>A0A5D3WLI0_9BACT</name>
<evidence type="ECO:0000259" key="6">
    <source>
        <dbReference type="Pfam" id="PF01266"/>
    </source>
</evidence>
<dbReference type="PROSITE" id="PS00978">
    <property type="entry name" value="FAD_G3PDH_2"/>
    <property type="match status" value="1"/>
</dbReference>
<dbReference type="InterPro" id="IPR006076">
    <property type="entry name" value="FAD-dep_OxRdtase"/>
</dbReference>
<keyword evidence="5" id="KW-0560">Oxidoreductase</keyword>
<dbReference type="PANTHER" id="PTHR11985:SF15">
    <property type="entry name" value="GLYCEROL-3-PHOSPHATE DEHYDROGENASE, MITOCHONDRIAL"/>
    <property type="match status" value="1"/>
</dbReference>
<dbReference type="GO" id="GO:0046168">
    <property type="term" value="P:glycerol-3-phosphate catabolic process"/>
    <property type="evidence" value="ECO:0007669"/>
    <property type="project" value="TreeGrafter"/>
</dbReference>
<evidence type="ECO:0000259" key="7">
    <source>
        <dbReference type="Pfam" id="PF16901"/>
    </source>
</evidence>
<dbReference type="InterPro" id="IPR036188">
    <property type="entry name" value="FAD/NAD-bd_sf"/>
</dbReference>
<dbReference type="GO" id="GO:0004368">
    <property type="term" value="F:glycerol-3-phosphate dehydrogenase (quinone) activity"/>
    <property type="evidence" value="ECO:0007669"/>
    <property type="project" value="InterPro"/>
</dbReference>
<proteinExistence type="inferred from homology"/>